<dbReference type="FunFam" id="3.60.60.10:FF:000006">
    <property type="entry name" value="N-acylethanolamine-hydrolyzing acid amidase"/>
    <property type="match status" value="1"/>
</dbReference>
<dbReference type="GO" id="GO:0005764">
    <property type="term" value="C:lysosome"/>
    <property type="evidence" value="ECO:0007669"/>
    <property type="project" value="UniProtKB-SubCell"/>
</dbReference>
<dbReference type="InterPro" id="IPR029132">
    <property type="entry name" value="CBAH/NAAA_C"/>
</dbReference>
<evidence type="ECO:0000256" key="5">
    <source>
        <dbReference type="ARBA" id="ARBA00022801"/>
    </source>
</evidence>
<evidence type="ECO:0000256" key="6">
    <source>
        <dbReference type="ARBA" id="ARBA00023098"/>
    </source>
</evidence>
<keyword evidence="12" id="KW-1185">Reference proteome</keyword>
<dbReference type="PANTHER" id="PTHR28583:SF4">
    <property type="entry name" value="N-ACYLETHANOLAMINE-HYDROLYZING ACID AMIDASE"/>
    <property type="match status" value="1"/>
</dbReference>
<evidence type="ECO:0000256" key="9">
    <source>
        <dbReference type="ARBA" id="ARBA00023228"/>
    </source>
</evidence>
<dbReference type="Proteomes" id="UP000005237">
    <property type="component" value="Unassembled WGS sequence"/>
</dbReference>
<sequence>MFQLPSIFGLGCTSIVAQDEFGQVYHGRNLDYDMTNLLKNITFYVDFERNGVVLYSGITFALYNGVLTGQRPHGYTVSLNARYSGAYIDNIIMELYTKFKRPVSYFIREVLETVDNYPDAVATLSKTHLFSPSYIIVAGAGPMQGALISRNRWSAADVHSLDEHQWFLVETNYDNWRKQGDERRYTAIRTLKKMGKRGFNATQMGVVLSEVPVRNNLTVFSAIMAANRPSLMSDMAWVWDIE</sequence>
<evidence type="ECO:0000256" key="4">
    <source>
        <dbReference type="ARBA" id="ARBA00022729"/>
    </source>
</evidence>
<evidence type="ECO:0000256" key="2">
    <source>
        <dbReference type="ARBA" id="ARBA00005189"/>
    </source>
</evidence>
<dbReference type="AlphaFoldDB" id="A0A8R1E385"/>
<evidence type="ECO:0000313" key="11">
    <source>
        <dbReference type="EnsemblMetazoa" id="CJA20305.1"/>
    </source>
</evidence>
<proteinExistence type="inferred from homology"/>
<keyword evidence="8" id="KW-0325">Glycoprotein</keyword>
<dbReference type="Pfam" id="PF02275">
    <property type="entry name" value="CBAH"/>
    <property type="match status" value="1"/>
</dbReference>
<reference evidence="11" key="2">
    <citation type="submission" date="2022-06" db="UniProtKB">
        <authorList>
            <consortium name="EnsemblMetazoa"/>
        </authorList>
    </citation>
    <scope>IDENTIFICATION</scope>
    <source>
        <strain evidence="11">DF5081</strain>
    </source>
</reference>
<keyword evidence="6" id="KW-0443">Lipid metabolism</keyword>
<evidence type="ECO:0000256" key="3">
    <source>
        <dbReference type="ARBA" id="ARBA00005730"/>
    </source>
</evidence>
<comment type="similarity">
    <text evidence="3">Belongs to the acid ceramidase family.</text>
</comment>
<accession>A0A8R1E385</accession>
<dbReference type="EnsemblMetazoa" id="CJA20305.1">
    <property type="protein sequence ID" value="CJA20305.1"/>
    <property type="gene ID" value="WBGene00175877"/>
</dbReference>
<keyword evidence="4" id="KW-0732">Signal</keyword>
<dbReference type="GO" id="GO:0016810">
    <property type="term" value="F:hydrolase activity, acting on carbon-nitrogen (but not peptide) bonds"/>
    <property type="evidence" value="ECO:0007669"/>
    <property type="project" value="TreeGrafter"/>
</dbReference>
<dbReference type="Gene3D" id="3.60.60.10">
    <property type="entry name" value="Penicillin V Acylase, Chain A"/>
    <property type="match status" value="1"/>
</dbReference>
<evidence type="ECO:0000256" key="7">
    <source>
        <dbReference type="ARBA" id="ARBA00023145"/>
    </source>
</evidence>
<evidence type="ECO:0000256" key="1">
    <source>
        <dbReference type="ARBA" id="ARBA00004371"/>
    </source>
</evidence>
<evidence type="ECO:0000313" key="12">
    <source>
        <dbReference type="Proteomes" id="UP000005237"/>
    </source>
</evidence>
<dbReference type="GO" id="GO:0006629">
    <property type="term" value="P:lipid metabolic process"/>
    <property type="evidence" value="ECO:0007669"/>
    <property type="project" value="UniProtKB-KW"/>
</dbReference>
<keyword evidence="9" id="KW-0458">Lysosome</keyword>
<name>A0A8R1E385_CAEJA</name>
<organism evidence="11 12">
    <name type="scientific">Caenorhabditis japonica</name>
    <dbReference type="NCBI Taxonomy" id="281687"/>
    <lineage>
        <taxon>Eukaryota</taxon>
        <taxon>Metazoa</taxon>
        <taxon>Ecdysozoa</taxon>
        <taxon>Nematoda</taxon>
        <taxon>Chromadorea</taxon>
        <taxon>Rhabditida</taxon>
        <taxon>Rhabditina</taxon>
        <taxon>Rhabditomorpha</taxon>
        <taxon>Rhabditoidea</taxon>
        <taxon>Rhabditidae</taxon>
        <taxon>Peloderinae</taxon>
        <taxon>Caenorhabditis</taxon>
    </lineage>
</organism>
<evidence type="ECO:0000259" key="10">
    <source>
        <dbReference type="Pfam" id="PF02275"/>
    </source>
</evidence>
<keyword evidence="7" id="KW-0865">Zymogen</keyword>
<reference evidence="12" key="1">
    <citation type="submission" date="2010-08" db="EMBL/GenBank/DDBJ databases">
        <authorList>
            <consortium name="Caenorhabditis japonica Sequencing Consortium"/>
            <person name="Wilson R.K."/>
        </authorList>
    </citation>
    <scope>NUCLEOTIDE SEQUENCE [LARGE SCALE GENOMIC DNA]</scope>
    <source>
        <strain evidence="12">DF5081</strain>
    </source>
</reference>
<dbReference type="PANTHER" id="PTHR28583">
    <property type="entry name" value="ACID AMIDASE"/>
    <property type="match status" value="1"/>
</dbReference>
<feature type="domain" description="Choloylglycine hydrolase/NAAA C-terminal" evidence="10">
    <location>
        <begin position="12"/>
        <end position="143"/>
    </location>
</feature>
<comment type="pathway">
    <text evidence="2">Lipid metabolism.</text>
</comment>
<protein>
    <submittedName>
        <fullName evidence="11">CBAH domain-containing protein</fullName>
    </submittedName>
</protein>
<comment type="subcellular location">
    <subcellularLocation>
        <location evidence="1">Lysosome</location>
    </subcellularLocation>
</comment>
<keyword evidence="5" id="KW-0378">Hydrolase</keyword>
<evidence type="ECO:0000256" key="8">
    <source>
        <dbReference type="ARBA" id="ARBA00023180"/>
    </source>
</evidence>